<dbReference type="GO" id="GO:0030295">
    <property type="term" value="F:protein kinase activator activity"/>
    <property type="evidence" value="ECO:0007669"/>
    <property type="project" value="TreeGrafter"/>
</dbReference>
<protein>
    <recommendedName>
        <fullName evidence="2">TPX2 central domain-containing protein</fullName>
    </recommendedName>
</protein>
<dbReference type="GO" id="GO:0060236">
    <property type="term" value="P:regulation of mitotic spindle organization"/>
    <property type="evidence" value="ECO:0007669"/>
    <property type="project" value="InterPro"/>
</dbReference>
<keyword evidence="4" id="KW-1185">Reference proteome</keyword>
<evidence type="ECO:0000256" key="1">
    <source>
        <dbReference type="SAM" id="MobiDB-lite"/>
    </source>
</evidence>
<dbReference type="EMBL" id="CAXHTB010000003">
    <property type="protein sequence ID" value="CAL0303549.1"/>
    <property type="molecule type" value="Genomic_DNA"/>
</dbReference>
<organism evidence="3 4">
    <name type="scientific">Lupinus luteus</name>
    <name type="common">European yellow lupine</name>
    <dbReference type="NCBI Taxonomy" id="3873"/>
    <lineage>
        <taxon>Eukaryota</taxon>
        <taxon>Viridiplantae</taxon>
        <taxon>Streptophyta</taxon>
        <taxon>Embryophyta</taxon>
        <taxon>Tracheophyta</taxon>
        <taxon>Spermatophyta</taxon>
        <taxon>Magnoliopsida</taxon>
        <taxon>eudicotyledons</taxon>
        <taxon>Gunneridae</taxon>
        <taxon>Pentapetalae</taxon>
        <taxon>rosids</taxon>
        <taxon>fabids</taxon>
        <taxon>Fabales</taxon>
        <taxon>Fabaceae</taxon>
        <taxon>Papilionoideae</taxon>
        <taxon>50 kb inversion clade</taxon>
        <taxon>genistoids sensu lato</taxon>
        <taxon>core genistoids</taxon>
        <taxon>Genisteae</taxon>
        <taxon>Lupinus</taxon>
    </lineage>
</organism>
<gene>
    <name evidence="3" type="ORF">LLUT_LOCUS4609</name>
</gene>
<reference evidence="3 4" key="1">
    <citation type="submission" date="2024-03" db="EMBL/GenBank/DDBJ databases">
        <authorList>
            <person name="Martinez-Hernandez J."/>
        </authorList>
    </citation>
    <scope>NUCLEOTIDE SEQUENCE [LARGE SCALE GENOMIC DNA]</scope>
</reference>
<dbReference type="PANTHER" id="PTHR14326">
    <property type="entry name" value="TARGETING PROTEIN FOR XKLP2"/>
    <property type="match status" value="1"/>
</dbReference>
<feature type="compositionally biased region" description="Polar residues" evidence="1">
    <location>
        <begin position="286"/>
        <end position="303"/>
    </location>
</feature>
<evidence type="ECO:0000313" key="3">
    <source>
        <dbReference type="EMBL" id="CAL0303549.1"/>
    </source>
</evidence>
<feature type="domain" description="TPX2 central" evidence="2">
    <location>
        <begin position="208"/>
        <end position="347"/>
    </location>
</feature>
<dbReference type="GO" id="GO:0008017">
    <property type="term" value="F:microtubule binding"/>
    <property type="evidence" value="ECO:0007669"/>
    <property type="project" value="TreeGrafter"/>
</dbReference>
<dbReference type="InterPro" id="IPR027330">
    <property type="entry name" value="TPX2_central_dom"/>
</dbReference>
<dbReference type="AlphaFoldDB" id="A0AAV1W261"/>
<evidence type="ECO:0000313" key="4">
    <source>
        <dbReference type="Proteomes" id="UP001497480"/>
    </source>
</evidence>
<evidence type="ECO:0000259" key="2">
    <source>
        <dbReference type="Pfam" id="PF12214"/>
    </source>
</evidence>
<dbReference type="PANTHER" id="PTHR14326:SF55">
    <property type="entry name" value="CELL CYCLE REGULATED MICROTUBULE ASSOCIATED PROTEIN"/>
    <property type="match status" value="1"/>
</dbReference>
<feature type="region of interest" description="Disordered" evidence="1">
    <location>
        <begin position="133"/>
        <end position="156"/>
    </location>
</feature>
<feature type="compositionally biased region" description="Polar residues" evidence="1">
    <location>
        <begin position="139"/>
        <end position="156"/>
    </location>
</feature>
<feature type="region of interest" description="Disordered" evidence="1">
    <location>
        <begin position="198"/>
        <end position="245"/>
    </location>
</feature>
<dbReference type="Proteomes" id="UP001497480">
    <property type="component" value="Unassembled WGS sequence"/>
</dbReference>
<name>A0AAV1W261_LUPLU</name>
<dbReference type="GO" id="GO:0005880">
    <property type="term" value="C:nuclear microtubule"/>
    <property type="evidence" value="ECO:0007669"/>
    <property type="project" value="TreeGrafter"/>
</dbReference>
<dbReference type="GO" id="GO:0090307">
    <property type="term" value="P:mitotic spindle assembly"/>
    <property type="evidence" value="ECO:0007669"/>
    <property type="project" value="TreeGrafter"/>
</dbReference>
<feature type="region of interest" description="Disordered" evidence="1">
    <location>
        <begin position="284"/>
        <end position="303"/>
    </location>
</feature>
<dbReference type="Pfam" id="PF12214">
    <property type="entry name" value="TPX2_importin"/>
    <property type="match status" value="1"/>
</dbReference>
<dbReference type="InterPro" id="IPR009675">
    <property type="entry name" value="TPX2_fam"/>
</dbReference>
<accession>A0AAV1W261</accession>
<dbReference type="GO" id="GO:0005819">
    <property type="term" value="C:spindle"/>
    <property type="evidence" value="ECO:0007669"/>
    <property type="project" value="InterPro"/>
</dbReference>
<feature type="compositionally biased region" description="Polar residues" evidence="1">
    <location>
        <begin position="231"/>
        <end position="244"/>
    </location>
</feature>
<comment type="caution">
    <text evidence="3">The sequence shown here is derived from an EMBL/GenBank/DDBJ whole genome shotgun (WGS) entry which is preliminary data.</text>
</comment>
<proteinExistence type="predicted"/>
<sequence>MEEEFEVIEVEVDASMCCDEIEFDYEFDAPRFCDFTIPETFWDASEAEQWFEYATSYPPSPFLLKFKLRNTGGMEIVNMAAEDYGPCMEHEKVSEIDDNNNTVEDVSNGKTKTLSKLSQSISKISRLMRPTASHLAKQKNPTDVVQSSPSNGRFLSRNSSIDYQLTKRQKLEAGYLSKVARLKHQTTFMHKKPKEVDYADNNVASKSKVTIPREPNLETASRAQRHRSKANAETNGDTKPSSNMFKARPLNKKILEAPTQPSDKKKTLRLTEFNAFHFRTSERAMQHTSSNAGGTLNSNSVSNSEIRDIKSDCSRQEKYRMVNKLRGSPDDKRLASKGQRGVFRNIKVFPLEQNDKRILDEPPAELFSKLSLASDVKLTTKPHAKKLPVSKGLKENRPGSLHQEEHEKMKMIKEGDQRQCRKQDQCMNEKESLISKHTCI</sequence>